<feature type="region of interest" description="Disordered" evidence="2">
    <location>
        <begin position="373"/>
        <end position="398"/>
    </location>
</feature>
<accession>A0ABQ8JRS6</accession>
<evidence type="ECO:0000256" key="2">
    <source>
        <dbReference type="SAM" id="MobiDB-lite"/>
    </source>
</evidence>
<feature type="region of interest" description="Disordered" evidence="2">
    <location>
        <begin position="622"/>
        <end position="731"/>
    </location>
</feature>
<proteinExistence type="predicted"/>
<feature type="compositionally biased region" description="Low complexity" evidence="2">
    <location>
        <begin position="339"/>
        <end position="348"/>
    </location>
</feature>
<feature type="region of interest" description="Disordered" evidence="2">
    <location>
        <begin position="545"/>
        <end position="608"/>
    </location>
</feature>
<evidence type="ECO:0000313" key="3">
    <source>
        <dbReference type="EMBL" id="KAH9425314.1"/>
    </source>
</evidence>
<keyword evidence="1" id="KW-0175">Coiled coil</keyword>
<evidence type="ECO:0000256" key="1">
    <source>
        <dbReference type="SAM" id="Coils"/>
    </source>
</evidence>
<name>A0ABQ8JRS6_DERPT</name>
<sequence>MENYLQKLLINQQNENILRDERDQMIKRHERELEEIDERMAQLIRQRNQIIDDIQNFSKNTSNILLNNDNHNNVHDKDSGRKHNKCKLIKSTDSAFSKPIRLDSNNNPINEDNDFPNNKTSSPPIKQTRTLKLFTTPRIPTSSSSSNIILTKIPESPTTVQIEWMLNKVRNNVAIDPSTLNECIDLLSTTNKNNQKKENNNDYQCQTAKEKDKVDPLAKVTESKQPSSPKRRFETPEERRKRIEKVLFETPGNKMQKGSMSKSFSSLSTIDFLGNNNHHRSQNQLQIGKQSQQQRSSNLSLNRYSNRTKVRRNHSLSPLRFGSKKTKNTNNGGDEQSEPTSPTTSITTAENSPKEIRKFKSEQQLFFDENLSMASFDDDGGGSSQTTTSQNNDNLSLEMDPDKLSLQQIDDDNVGDNGQDEPEDHLLAPSKVAKSQDAFKQIFFPVDVREKPLMSKEELNKIKNKKTMVKSKSIGWAEQAERNSNCNDQALSLNVDYLSHLRHSSASPVEQKLREKELNNLNNTKKFRCYQDFWENKTKEILTDKKDRSEIKQQPQLMDASKTPTNCNTNSNSNSNKSTTKTQDKLSIPNDDSQKSPSPNNYSDSDSEKLIEKLRYFKQDIQRQKMKHQMKQQQQTDNITNPMPAKSLDLHYMNKQQQQPSIDCLDQPKSTNNQRNNRIKLTRSYSRQDSIQTNDSDDKASPPIITPTKQSKINNWPQHPTNSLSFGHHPNQLSAEIRSTYF</sequence>
<comment type="caution">
    <text evidence="3">The sequence shown here is derived from an EMBL/GenBank/DDBJ whole genome shotgun (WGS) entry which is preliminary data.</text>
</comment>
<keyword evidence="4" id="KW-1185">Reference proteome</keyword>
<feature type="region of interest" description="Disordered" evidence="2">
    <location>
        <begin position="270"/>
        <end position="354"/>
    </location>
</feature>
<feature type="region of interest" description="Disordered" evidence="2">
    <location>
        <begin position="98"/>
        <end position="125"/>
    </location>
</feature>
<evidence type="ECO:0000313" key="4">
    <source>
        <dbReference type="Proteomes" id="UP000887458"/>
    </source>
</evidence>
<feature type="region of interest" description="Disordered" evidence="2">
    <location>
        <begin position="192"/>
        <end position="240"/>
    </location>
</feature>
<reference evidence="3 4" key="1">
    <citation type="journal article" date="2018" name="J. Allergy Clin. Immunol.">
        <title>High-quality assembly of Dermatophagoides pteronyssinus genome and transcriptome reveals a wide range of novel allergens.</title>
        <authorList>
            <person name="Liu X.Y."/>
            <person name="Yang K.Y."/>
            <person name="Wang M.Q."/>
            <person name="Kwok J.S."/>
            <person name="Zeng X."/>
            <person name="Yang Z."/>
            <person name="Xiao X.J."/>
            <person name="Lau C.P."/>
            <person name="Li Y."/>
            <person name="Huang Z.M."/>
            <person name="Ba J.G."/>
            <person name="Yim A.K."/>
            <person name="Ouyang C.Y."/>
            <person name="Ngai S.M."/>
            <person name="Chan T.F."/>
            <person name="Leung E.L."/>
            <person name="Liu L."/>
            <person name="Liu Z.G."/>
            <person name="Tsui S.K."/>
        </authorList>
    </citation>
    <scope>NUCLEOTIDE SEQUENCE [LARGE SCALE GENOMIC DNA]</scope>
    <source>
        <strain evidence="3">Derp</strain>
    </source>
</reference>
<gene>
    <name evidence="3" type="ORF">DERP_005917</name>
</gene>
<feature type="compositionally biased region" description="Low complexity" evidence="2">
    <location>
        <begin position="290"/>
        <end position="305"/>
    </location>
</feature>
<dbReference type="EMBL" id="NJHN03000018">
    <property type="protein sequence ID" value="KAH9425314.1"/>
    <property type="molecule type" value="Genomic_DNA"/>
</dbReference>
<feature type="compositionally biased region" description="Polar residues" evidence="2">
    <location>
        <begin position="384"/>
        <end position="395"/>
    </location>
</feature>
<feature type="compositionally biased region" description="Basic and acidic residues" evidence="2">
    <location>
        <begin position="231"/>
        <end position="240"/>
    </location>
</feature>
<feature type="coiled-coil region" evidence="1">
    <location>
        <begin position="19"/>
        <end position="60"/>
    </location>
</feature>
<reference evidence="3 4" key="2">
    <citation type="journal article" date="2022" name="Mol. Biol. Evol.">
        <title>Comparative Genomics Reveals Insights into the Divergent Evolution of Astigmatic Mites and Household Pest Adaptations.</title>
        <authorList>
            <person name="Xiong Q."/>
            <person name="Wan A.T."/>
            <person name="Liu X."/>
            <person name="Fung C.S."/>
            <person name="Xiao X."/>
            <person name="Malainual N."/>
            <person name="Hou J."/>
            <person name="Wang L."/>
            <person name="Wang M."/>
            <person name="Yang K.Y."/>
            <person name="Cui Y."/>
            <person name="Leung E.L."/>
            <person name="Nong W."/>
            <person name="Shin S.K."/>
            <person name="Au S.W."/>
            <person name="Jeong K.Y."/>
            <person name="Chew F.T."/>
            <person name="Hui J.H."/>
            <person name="Leung T.F."/>
            <person name="Tungtrongchitr A."/>
            <person name="Zhong N."/>
            <person name="Liu Z."/>
            <person name="Tsui S.K."/>
        </authorList>
    </citation>
    <scope>NUCLEOTIDE SEQUENCE [LARGE SCALE GENOMIC DNA]</scope>
    <source>
        <strain evidence="3">Derp</strain>
    </source>
</reference>
<protein>
    <submittedName>
        <fullName evidence="3">Uncharacterized protein</fullName>
    </submittedName>
</protein>
<feature type="compositionally biased region" description="Polar residues" evidence="2">
    <location>
        <begin position="683"/>
        <end position="694"/>
    </location>
</feature>
<feature type="compositionally biased region" description="Polar residues" evidence="2">
    <location>
        <begin position="103"/>
        <end position="125"/>
    </location>
</feature>
<feature type="compositionally biased region" description="Polar residues" evidence="2">
    <location>
        <begin position="707"/>
        <end position="725"/>
    </location>
</feature>
<dbReference type="Proteomes" id="UP000887458">
    <property type="component" value="Unassembled WGS sequence"/>
</dbReference>
<feature type="compositionally biased region" description="Low complexity" evidence="2">
    <location>
        <begin position="561"/>
        <end position="581"/>
    </location>
</feature>
<organism evidence="3 4">
    <name type="scientific">Dermatophagoides pteronyssinus</name>
    <name type="common">European house dust mite</name>
    <dbReference type="NCBI Taxonomy" id="6956"/>
    <lineage>
        <taxon>Eukaryota</taxon>
        <taxon>Metazoa</taxon>
        <taxon>Ecdysozoa</taxon>
        <taxon>Arthropoda</taxon>
        <taxon>Chelicerata</taxon>
        <taxon>Arachnida</taxon>
        <taxon>Acari</taxon>
        <taxon>Acariformes</taxon>
        <taxon>Sarcoptiformes</taxon>
        <taxon>Astigmata</taxon>
        <taxon>Psoroptidia</taxon>
        <taxon>Analgoidea</taxon>
        <taxon>Pyroglyphidae</taxon>
        <taxon>Dermatophagoidinae</taxon>
        <taxon>Dermatophagoides</taxon>
    </lineage>
</organism>